<feature type="compositionally biased region" description="Basic residues" evidence="1">
    <location>
        <begin position="45"/>
        <end position="56"/>
    </location>
</feature>
<proteinExistence type="predicted"/>
<dbReference type="AlphaFoldDB" id="A0A6J4J357"/>
<dbReference type="EMBL" id="CADCTI010000239">
    <property type="protein sequence ID" value="CAA9265763.1"/>
    <property type="molecule type" value="Genomic_DNA"/>
</dbReference>
<protein>
    <submittedName>
        <fullName evidence="2">Uncharacterized protein</fullName>
    </submittedName>
</protein>
<evidence type="ECO:0000256" key="1">
    <source>
        <dbReference type="SAM" id="MobiDB-lite"/>
    </source>
</evidence>
<organism evidence="2">
    <name type="scientific">uncultured Blastococcus sp</name>
    <dbReference type="NCBI Taxonomy" id="217144"/>
    <lineage>
        <taxon>Bacteria</taxon>
        <taxon>Bacillati</taxon>
        <taxon>Actinomycetota</taxon>
        <taxon>Actinomycetes</taxon>
        <taxon>Geodermatophilales</taxon>
        <taxon>Geodermatophilaceae</taxon>
        <taxon>Blastococcus</taxon>
        <taxon>environmental samples</taxon>
    </lineage>
</organism>
<feature type="region of interest" description="Disordered" evidence="1">
    <location>
        <begin position="1"/>
        <end position="243"/>
    </location>
</feature>
<feature type="compositionally biased region" description="Basic and acidic residues" evidence="1">
    <location>
        <begin position="68"/>
        <end position="79"/>
    </location>
</feature>
<accession>A0A6J4J357</accession>
<feature type="non-terminal residue" evidence="2">
    <location>
        <position position="243"/>
    </location>
</feature>
<reference evidence="2" key="1">
    <citation type="submission" date="2020-02" db="EMBL/GenBank/DDBJ databases">
        <authorList>
            <person name="Meier V. D."/>
        </authorList>
    </citation>
    <scope>NUCLEOTIDE SEQUENCE</scope>
    <source>
        <strain evidence="2">AVDCRST_MAG57</strain>
    </source>
</reference>
<evidence type="ECO:0000313" key="2">
    <source>
        <dbReference type="EMBL" id="CAA9265763.1"/>
    </source>
</evidence>
<feature type="compositionally biased region" description="Low complexity" evidence="1">
    <location>
        <begin position="109"/>
        <end position="131"/>
    </location>
</feature>
<sequence>DRTHRRAGADRPLLPPQRRRAGQVHRGCPAGALLRMAGGPGVARGRGRRTRCRRGRDHVAPRAAAPEVRGRRGCAEPRRAGPGAVPGRRGRAGTLRAVRAGRTLRQADGPARAGARGRPGRARGASAQLAGAGRGDRRGGAQQALAASPARRPDGAAAGTGHAEPARPPGRAPAGLRPAGTGGRPAGSGVRAVRTPRHAFQAAAQRHDAGLLPAAGPGAQRPRGRAPRRLRRQHRRPCPAGAL</sequence>
<name>A0A6J4J357_9ACTN</name>
<gene>
    <name evidence="2" type="ORF">AVDCRST_MAG57-3139</name>
</gene>
<feature type="non-terminal residue" evidence="2">
    <location>
        <position position="1"/>
    </location>
</feature>
<feature type="compositionally biased region" description="Basic residues" evidence="1">
    <location>
        <begin position="222"/>
        <end position="237"/>
    </location>
</feature>
<feature type="compositionally biased region" description="Low complexity" evidence="1">
    <location>
        <begin position="210"/>
        <end position="221"/>
    </location>
</feature>